<dbReference type="Gene3D" id="3.30.565.10">
    <property type="entry name" value="Histidine kinase-like ATPase, C-terminal domain"/>
    <property type="match status" value="1"/>
</dbReference>
<feature type="transmembrane region" description="Helical" evidence="9">
    <location>
        <begin position="192"/>
        <end position="212"/>
    </location>
</feature>
<evidence type="ECO:0000256" key="6">
    <source>
        <dbReference type="ARBA" id="ARBA00022777"/>
    </source>
</evidence>
<evidence type="ECO:0000256" key="9">
    <source>
        <dbReference type="SAM" id="Phobius"/>
    </source>
</evidence>
<evidence type="ECO:0000313" key="11">
    <source>
        <dbReference type="EMBL" id="QBR91147.1"/>
    </source>
</evidence>
<dbReference type="GO" id="GO:0000155">
    <property type="term" value="F:phosphorelay sensor kinase activity"/>
    <property type="evidence" value="ECO:0007669"/>
    <property type="project" value="InterPro"/>
</dbReference>
<evidence type="ECO:0000313" key="12">
    <source>
        <dbReference type="Proteomes" id="UP000294894"/>
    </source>
</evidence>
<sequence>MEAERRRAWRSPVAQFLALGFLLFAGVVVVSDRLIDRAAQREALGDARGATAILAHSVVEPSLTDRLTTGDAGAIDRFDRDVRDRLLVGDVRRVKIWSADGTIVYSDQTELIGESFALEDAEQQILREGGTDAEVSDLTDPENRLEVGSTDLVEVYTRILAPNGTPLLFEAYYSADTIAADTQEVFSPFRRIMVGSLLVLGGLATLIIWGLSRRLRRAAAERQRLLQAAIDASDAERRRIARDLHDGVVQDLAGTTFALAAAGREGAVVPAAVATDAAAALRQSSRALRSLLVEIHPPDLTAEGLAAALDDLVAPAGTAGMEAHVEVDGVAGTPDPVVALVWRVAQEAVRNALRHSRGSRLDVTVRREAGRVLLVVTDDGVGMDVSEPRGAEHLGLRGLAGLVHEAGGRLRIDAEPGGGTSVRLEVEG</sequence>
<gene>
    <name evidence="11" type="ORF">EXE57_01835</name>
</gene>
<dbReference type="InterPro" id="IPR036890">
    <property type="entry name" value="HATPase_C_sf"/>
</dbReference>
<dbReference type="PANTHER" id="PTHR24421">
    <property type="entry name" value="NITRATE/NITRITE SENSOR PROTEIN NARX-RELATED"/>
    <property type="match status" value="1"/>
</dbReference>
<dbReference type="Proteomes" id="UP000294894">
    <property type="component" value="Chromosome"/>
</dbReference>
<evidence type="ECO:0000259" key="10">
    <source>
        <dbReference type="PROSITE" id="PS50109"/>
    </source>
</evidence>
<dbReference type="Pfam" id="PF07730">
    <property type="entry name" value="HisKA_3"/>
    <property type="match status" value="1"/>
</dbReference>
<dbReference type="InterPro" id="IPR011712">
    <property type="entry name" value="Sig_transdc_His_kin_sub3_dim/P"/>
</dbReference>
<dbReference type="CDD" id="cd16917">
    <property type="entry name" value="HATPase_UhpB-NarQ-NarX-like"/>
    <property type="match status" value="1"/>
</dbReference>
<keyword evidence="5" id="KW-0547">Nucleotide-binding</keyword>
<dbReference type="SUPFAM" id="SSF55874">
    <property type="entry name" value="ATPase domain of HSP90 chaperone/DNA topoisomerase II/histidine kinase"/>
    <property type="match status" value="1"/>
</dbReference>
<proteinExistence type="predicted"/>
<dbReference type="InterPro" id="IPR005467">
    <property type="entry name" value="His_kinase_dom"/>
</dbReference>
<evidence type="ECO:0000256" key="4">
    <source>
        <dbReference type="ARBA" id="ARBA00022679"/>
    </source>
</evidence>
<dbReference type="GO" id="GO:0005524">
    <property type="term" value="F:ATP binding"/>
    <property type="evidence" value="ECO:0007669"/>
    <property type="project" value="UniProtKB-KW"/>
</dbReference>
<dbReference type="InterPro" id="IPR003594">
    <property type="entry name" value="HATPase_dom"/>
</dbReference>
<dbReference type="AlphaFoldDB" id="A0A4P7GHI9"/>
<dbReference type="KEGG" id="noy:EXE57_01835"/>
<evidence type="ECO:0000256" key="2">
    <source>
        <dbReference type="ARBA" id="ARBA00012438"/>
    </source>
</evidence>
<dbReference type="EMBL" id="CP038267">
    <property type="protein sequence ID" value="QBR91147.1"/>
    <property type="molecule type" value="Genomic_DNA"/>
</dbReference>
<dbReference type="InterPro" id="IPR050482">
    <property type="entry name" value="Sensor_HK_TwoCompSys"/>
</dbReference>
<dbReference type="Gene3D" id="1.20.5.1930">
    <property type="match status" value="1"/>
</dbReference>
<keyword evidence="9" id="KW-0472">Membrane</keyword>
<keyword evidence="8" id="KW-0902">Two-component regulatory system</keyword>
<evidence type="ECO:0000256" key="7">
    <source>
        <dbReference type="ARBA" id="ARBA00022840"/>
    </source>
</evidence>
<keyword evidence="12" id="KW-1185">Reference proteome</keyword>
<keyword evidence="9" id="KW-1133">Transmembrane helix</keyword>
<comment type="catalytic activity">
    <reaction evidence="1">
        <text>ATP + protein L-histidine = ADP + protein N-phospho-L-histidine.</text>
        <dbReference type="EC" id="2.7.13.3"/>
    </reaction>
</comment>
<reference evidence="11 12" key="1">
    <citation type="submission" date="2019-03" db="EMBL/GenBank/DDBJ databases">
        <title>Three New Species of Nocardioides, Nocardioides euryhalodurans sp. nov., Nocardioides seonyuensis sp. nov. and Nocardioides eburneoflavus sp. nov., Iolated from Soil.</title>
        <authorList>
            <person name="Roh S.G."/>
            <person name="Lee C."/>
            <person name="Kim M.-K."/>
            <person name="Kim S.B."/>
        </authorList>
    </citation>
    <scope>NUCLEOTIDE SEQUENCE [LARGE SCALE GENOMIC DNA]</scope>
    <source>
        <strain evidence="11 12">MMS17-SY117</strain>
    </source>
</reference>
<dbReference type="OrthoDB" id="144293at2"/>
<dbReference type="GO" id="GO:0016020">
    <property type="term" value="C:membrane"/>
    <property type="evidence" value="ECO:0007669"/>
    <property type="project" value="InterPro"/>
</dbReference>
<dbReference type="GO" id="GO:0046983">
    <property type="term" value="F:protein dimerization activity"/>
    <property type="evidence" value="ECO:0007669"/>
    <property type="project" value="InterPro"/>
</dbReference>
<keyword evidence="6" id="KW-0418">Kinase</keyword>
<evidence type="ECO:0000256" key="8">
    <source>
        <dbReference type="ARBA" id="ARBA00023012"/>
    </source>
</evidence>
<feature type="domain" description="Histidine kinase" evidence="10">
    <location>
        <begin position="343"/>
        <end position="428"/>
    </location>
</feature>
<evidence type="ECO:0000256" key="5">
    <source>
        <dbReference type="ARBA" id="ARBA00022741"/>
    </source>
</evidence>
<name>A0A4P7GHI9_9ACTN</name>
<evidence type="ECO:0000256" key="1">
    <source>
        <dbReference type="ARBA" id="ARBA00000085"/>
    </source>
</evidence>
<dbReference type="EC" id="2.7.13.3" evidence="2"/>
<accession>A0A4P7GHI9</accession>
<dbReference type="Pfam" id="PF02518">
    <property type="entry name" value="HATPase_c"/>
    <property type="match status" value="1"/>
</dbReference>
<organism evidence="11 12">
    <name type="scientific">Nocardioides euryhalodurans</name>
    <dbReference type="NCBI Taxonomy" id="2518370"/>
    <lineage>
        <taxon>Bacteria</taxon>
        <taxon>Bacillati</taxon>
        <taxon>Actinomycetota</taxon>
        <taxon>Actinomycetes</taxon>
        <taxon>Propionibacteriales</taxon>
        <taxon>Nocardioidaceae</taxon>
        <taxon>Nocardioides</taxon>
    </lineage>
</organism>
<dbReference type="RefSeq" id="WP_135073461.1">
    <property type="nucleotide sequence ID" value="NZ_CP038267.1"/>
</dbReference>
<keyword evidence="9" id="KW-0812">Transmembrane</keyword>
<dbReference type="PANTHER" id="PTHR24421:SF10">
    <property type="entry name" value="NITRATE_NITRITE SENSOR PROTEIN NARQ"/>
    <property type="match status" value="1"/>
</dbReference>
<evidence type="ECO:0000256" key="3">
    <source>
        <dbReference type="ARBA" id="ARBA00022553"/>
    </source>
</evidence>
<keyword evidence="3" id="KW-0597">Phosphoprotein</keyword>
<keyword evidence="7" id="KW-0067">ATP-binding</keyword>
<dbReference type="PROSITE" id="PS50109">
    <property type="entry name" value="HIS_KIN"/>
    <property type="match status" value="1"/>
</dbReference>
<protein>
    <recommendedName>
        <fullName evidence="2">histidine kinase</fullName>
        <ecNumber evidence="2">2.7.13.3</ecNumber>
    </recommendedName>
</protein>
<keyword evidence="4" id="KW-0808">Transferase</keyword>